<evidence type="ECO:0000256" key="3">
    <source>
        <dbReference type="ARBA" id="ARBA00022722"/>
    </source>
</evidence>
<gene>
    <name evidence="8" type="ORF">Tco_0770931</name>
</gene>
<dbReference type="Gene3D" id="3.30.70.270">
    <property type="match status" value="2"/>
</dbReference>
<keyword evidence="8" id="KW-0695">RNA-directed DNA polymerase</keyword>
<keyword evidence="2" id="KW-0548">Nucleotidyltransferase</keyword>
<feature type="region of interest" description="Disordered" evidence="5">
    <location>
        <begin position="58"/>
        <end position="168"/>
    </location>
</feature>
<keyword evidence="9" id="KW-1185">Reference proteome</keyword>
<sequence>MSAMANLTPVVTTMTKTTNKEKAPDAAPRVNIQDFCEEHYKDIFPIIMEKARHDKRKEVQTRLNFGENPKKARRERENSLNSRAENSPTSPYPERSRTHGRERRDGRNVFSRLSHRRKSVHERLSETYSPSTTKSEPSRDSESPSSHGSGSGSSNGGHWKSNTKRRKRVEEDDLTVPWTCKDVDPFIPRIRNFKSSRRTRMPPNVKTYDGTGDPEDHLKIFQAAAQVERWAMPTWCHMFNSTLLGAARVWFDELPPEIIDGYKGLKAAFLAYFMQQKKYVKDPVEIHNIKQKDGETIEEFTERFKIETGRMKGAPECMRISGFMHGVNNPELTKRLNEHVPKTMEEMMTVTTAFIRGETVAASKKKGHLPWKSQDQSKRHAPDQKSDFRGQTREGRVSNRFTPLTRTPKEILAAESGKFQPPPPMVTPVEKRSSNKFCEFHKDKGHSTDECMHLKRQIEELIRAGKLSHMVKEVKQNRDRTKNDKKEALAKDKSFAIYMIQSWQRMTKQKLTQSFAYGNKITFPPLANSDGTKGPLVIEAEIGGHMIHRMYIDGGSSTKILYEHCFNQLRPEIKNQMVPAKTSLTGFSGETIWPLGQIRLLVTIGDAEHCTKAWMDFVVVMSVSPYNGIIGRPGIREIQAVPSTAHGMLKFPADEGIVTIRSTNLIPAECATAITSPEAVSKGVETHPENFRVAIHPNFPDQEVAIGGTLSLAGRYTPVQQKKRGQAPEHTKAIQAKVQKLVAAGIMREVYYHDWLSNPVMDCYPLPEIDWKIESLCGYPFKCFLDAYKGYHQIQMAELDEEKIAFHTSQGVYCYTKMPFGLKNAGATYQRLVDKAFDNQVGRNMEVYVDDLVIKSHTETEMLRDIDETFRTLRKIIMKLNPKKCTFGAVEGVFLGYTITPEGIKPCPEKTDAVLQLPSPRTIKEVQSLNGKLANLNRFISKSAEKSLPLFKTLKKCIKKSDFHWTPKADQAFKHLK</sequence>
<feature type="domain" description="Retrotransposon gag" evidence="7">
    <location>
        <begin position="238"/>
        <end position="328"/>
    </location>
</feature>
<evidence type="ECO:0000313" key="8">
    <source>
        <dbReference type="EMBL" id="GJS88295.1"/>
    </source>
</evidence>
<dbReference type="Gene3D" id="2.40.70.10">
    <property type="entry name" value="Acid Proteases"/>
    <property type="match status" value="1"/>
</dbReference>
<feature type="domain" description="Reverse transcriptase" evidence="6">
    <location>
        <begin position="763"/>
        <end position="899"/>
    </location>
</feature>
<evidence type="ECO:0000313" key="9">
    <source>
        <dbReference type="Proteomes" id="UP001151760"/>
    </source>
</evidence>
<dbReference type="InterPro" id="IPR043502">
    <property type="entry name" value="DNA/RNA_pol_sf"/>
</dbReference>
<feature type="compositionally biased region" description="Basic and acidic residues" evidence="5">
    <location>
        <begin position="68"/>
        <end position="78"/>
    </location>
</feature>
<dbReference type="Gene3D" id="3.10.10.10">
    <property type="entry name" value="HIV Type 1 Reverse Transcriptase, subunit A, domain 1"/>
    <property type="match status" value="1"/>
</dbReference>
<reference evidence="8" key="2">
    <citation type="submission" date="2022-01" db="EMBL/GenBank/DDBJ databases">
        <authorList>
            <person name="Yamashiro T."/>
            <person name="Shiraishi A."/>
            <person name="Satake H."/>
            <person name="Nakayama K."/>
        </authorList>
    </citation>
    <scope>NUCLEOTIDE SEQUENCE</scope>
</reference>
<keyword evidence="4" id="KW-0255">Endonuclease</keyword>
<reference evidence="8" key="1">
    <citation type="journal article" date="2022" name="Int. J. Mol. Sci.">
        <title>Draft Genome of Tanacetum Coccineum: Genomic Comparison of Closely Related Tanacetum-Family Plants.</title>
        <authorList>
            <person name="Yamashiro T."/>
            <person name="Shiraishi A."/>
            <person name="Nakayama K."/>
            <person name="Satake H."/>
        </authorList>
    </citation>
    <scope>NUCLEOTIDE SEQUENCE</scope>
</reference>
<accession>A0ABQ4ZEM0</accession>
<dbReference type="GO" id="GO:0003964">
    <property type="term" value="F:RNA-directed DNA polymerase activity"/>
    <property type="evidence" value="ECO:0007669"/>
    <property type="project" value="UniProtKB-KW"/>
</dbReference>
<dbReference type="InterPro" id="IPR005162">
    <property type="entry name" value="Retrotrans_gag_dom"/>
</dbReference>
<dbReference type="InterPro" id="IPR050951">
    <property type="entry name" value="Retrovirus_Pol_polyprotein"/>
</dbReference>
<organism evidence="8 9">
    <name type="scientific">Tanacetum coccineum</name>
    <dbReference type="NCBI Taxonomy" id="301880"/>
    <lineage>
        <taxon>Eukaryota</taxon>
        <taxon>Viridiplantae</taxon>
        <taxon>Streptophyta</taxon>
        <taxon>Embryophyta</taxon>
        <taxon>Tracheophyta</taxon>
        <taxon>Spermatophyta</taxon>
        <taxon>Magnoliopsida</taxon>
        <taxon>eudicotyledons</taxon>
        <taxon>Gunneridae</taxon>
        <taxon>Pentapetalae</taxon>
        <taxon>asterids</taxon>
        <taxon>campanulids</taxon>
        <taxon>Asterales</taxon>
        <taxon>Asteraceae</taxon>
        <taxon>Asteroideae</taxon>
        <taxon>Anthemideae</taxon>
        <taxon>Anthemidinae</taxon>
        <taxon>Tanacetum</taxon>
    </lineage>
</organism>
<dbReference type="PANTHER" id="PTHR37984:SF5">
    <property type="entry name" value="PROTEIN NYNRIN-LIKE"/>
    <property type="match status" value="1"/>
</dbReference>
<dbReference type="InterPro" id="IPR043128">
    <property type="entry name" value="Rev_trsase/Diguanyl_cyclase"/>
</dbReference>
<dbReference type="SUPFAM" id="SSF56672">
    <property type="entry name" value="DNA/RNA polymerases"/>
    <property type="match status" value="1"/>
</dbReference>
<dbReference type="CDD" id="cd01647">
    <property type="entry name" value="RT_LTR"/>
    <property type="match status" value="1"/>
</dbReference>
<comment type="caution">
    <text evidence="8">The sequence shown here is derived from an EMBL/GenBank/DDBJ whole genome shotgun (WGS) entry which is preliminary data.</text>
</comment>
<evidence type="ECO:0000256" key="5">
    <source>
        <dbReference type="SAM" id="MobiDB-lite"/>
    </source>
</evidence>
<dbReference type="Pfam" id="PF03732">
    <property type="entry name" value="Retrotrans_gag"/>
    <property type="match status" value="1"/>
</dbReference>
<evidence type="ECO:0000256" key="4">
    <source>
        <dbReference type="ARBA" id="ARBA00022759"/>
    </source>
</evidence>
<feature type="compositionally biased region" description="Polar residues" evidence="5">
    <location>
        <begin position="79"/>
        <end position="89"/>
    </location>
</feature>
<protein>
    <submittedName>
        <fullName evidence="8">Reverse transcriptase domain-containing protein</fullName>
    </submittedName>
</protein>
<evidence type="ECO:0000256" key="2">
    <source>
        <dbReference type="ARBA" id="ARBA00022695"/>
    </source>
</evidence>
<dbReference type="EMBL" id="BQNB010011262">
    <property type="protein sequence ID" value="GJS88295.1"/>
    <property type="molecule type" value="Genomic_DNA"/>
</dbReference>
<dbReference type="Pfam" id="PF00078">
    <property type="entry name" value="RVT_1"/>
    <property type="match status" value="1"/>
</dbReference>
<feature type="compositionally biased region" description="Basic and acidic residues" evidence="5">
    <location>
        <begin position="375"/>
        <end position="397"/>
    </location>
</feature>
<dbReference type="PANTHER" id="PTHR37984">
    <property type="entry name" value="PROTEIN CBG26694"/>
    <property type="match status" value="1"/>
</dbReference>
<proteinExistence type="predicted"/>
<keyword evidence="1" id="KW-0808">Transferase</keyword>
<dbReference type="InterPro" id="IPR021109">
    <property type="entry name" value="Peptidase_aspartic_dom_sf"/>
</dbReference>
<keyword evidence="3" id="KW-0540">Nuclease</keyword>
<name>A0ABQ4ZEM0_9ASTR</name>
<dbReference type="Proteomes" id="UP001151760">
    <property type="component" value="Unassembled WGS sequence"/>
</dbReference>
<evidence type="ECO:0000256" key="1">
    <source>
        <dbReference type="ARBA" id="ARBA00022679"/>
    </source>
</evidence>
<keyword evidence="4" id="KW-0378">Hydrolase</keyword>
<dbReference type="InterPro" id="IPR000477">
    <property type="entry name" value="RT_dom"/>
</dbReference>
<feature type="compositionally biased region" description="Basic and acidic residues" evidence="5">
    <location>
        <begin position="94"/>
        <end position="107"/>
    </location>
</feature>
<evidence type="ECO:0000259" key="6">
    <source>
        <dbReference type="Pfam" id="PF00078"/>
    </source>
</evidence>
<evidence type="ECO:0000259" key="7">
    <source>
        <dbReference type="Pfam" id="PF03732"/>
    </source>
</evidence>
<feature type="region of interest" description="Disordered" evidence="5">
    <location>
        <begin position="364"/>
        <end position="405"/>
    </location>
</feature>